<dbReference type="AlphaFoldDB" id="A0AAJ0BBK0"/>
<dbReference type="EMBL" id="MU839834">
    <property type="protein sequence ID" value="KAK1755259.1"/>
    <property type="molecule type" value="Genomic_DNA"/>
</dbReference>
<keyword evidence="7 12" id="KW-0648">Protein biosynthesis</keyword>
<dbReference type="Gene3D" id="3.10.290.10">
    <property type="entry name" value="RNA-binding S4 domain"/>
    <property type="match status" value="1"/>
</dbReference>
<evidence type="ECO:0000256" key="9">
    <source>
        <dbReference type="ARBA" id="ARBA00023128"/>
    </source>
</evidence>
<dbReference type="GO" id="GO:0006437">
    <property type="term" value="P:tyrosyl-tRNA aminoacylation"/>
    <property type="evidence" value="ECO:0007669"/>
    <property type="project" value="InterPro"/>
</dbReference>
<dbReference type="Gene3D" id="1.10.240.10">
    <property type="entry name" value="Tyrosyl-Transfer RNA Synthetase"/>
    <property type="match status" value="1"/>
</dbReference>
<gene>
    <name evidence="15" type="ORF">QBC47DRAFT_212729</name>
</gene>
<dbReference type="FunFam" id="3.40.50.620:FF:000227">
    <property type="entry name" value="Tyrosine--tRNA ligase"/>
    <property type="match status" value="1"/>
</dbReference>
<dbReference type="InterPro" id="IPR032005">
    <property type="entry name" value="TyrRSs_C"/>
</dbReference>
<accession>A0AAJ0BBK0</accession>
<keyword evidence="3 12" id="KW-0436">Ligase</keyword>
<dbReference type="InterPro" id="IPR002307">
    <property type="entry name" value="Tyr-tRNA-ligase"/>
</dbReference>
<dbReference type="FunFam" id="1.10.240.10:FF:000001">
    <property type="entry name" value="Tyrosine--tRNA ligase"/>
    <property type="match status" value="1"/>
</dbReference>
<keyword evidence="4" id="KW-0507">mRNA processing</keyword>
<evidence type="ECO:0000256" key="1">
    <source>
        <dbReference type="ARBA" id="ARBA00004305"/>
    </source>
</evidence>
<comment type="caution">
    <text evidence="15">The sequence shown here is derived from an EMBL/GenBank/DDBJ whole genome shotgun (WGS) entry which is preliminary data.</text>
</comment>
<protein>
    <recommendedName>
        <fullName evidence="12">Tyrosine--tRNA ligase</fullName>
        <ecNumber evidence="12">6.1.1.1</ecNumber>
    </recommendedName>
    <alternativeName>
        <fullName evidence="12">Tyrosyl-tRNA synthetase</fullName>
    </alternativeName>
</protein>
<feature type="domain" description="Tyrosyl-tRNA synthetase C-terminal" evidence="14">
    <location>
        <begin position="453"/>
        <end position="570"/>
    </location>
</feature>
<dbReference type="GO" id="GO:0003723">
    <property type="term" value="F:RNA binding"/>
    <property type="evidence" value="ECO:0007669"/>
    <property type="project" value="InterPro"/>
</dbReference>
<dbReference type="CDD" id="cd00805">
    <property type="entry name" value="TyrRS_core"/>
    <property type="match status" value="1"/>
</dbReference>
<comment type="catalytic activity">
    <reaction evidence="11 12">
        <text>tRNA(Tyr) + L-tyrosine + ATP = L-tyrosyl-tRNA(Tyr) + AMP + diphosphate + H(+)</text>
        <dbReference type="Rhea" id="RHEA:10220"/>
        <dbReference type="Rhea" id="RHEA-COMP:9706"/>
        <dbReference type="Rhea" id="RHEA-COMP:9707"/>
        <dbReference type="ChEBI" id="CHEBI:15378"/>
        <dbReference type="ChEBI" id="CHEBI:30616"/>
        <dbReference type="ChEBI" id="CHEBI:33019"/>
        <dbReference type="ChEBI" id="CHEBI:58315"/>
        <dbReference type="ChEBI" id="CHEBI:78442"/>
        <dbReference type="ChEBI" id="CHEBI:78536"/>
        <dbReference type="ChEBI" id="CHEBI:456215"/>
        <dbReference type="EC" id="6.1.1.1"/>
    </reaction>
</comment>
<dbReference type="Pfam" id="PF16714">
    <property type="entry name" value="TyrRSs_C"/>
    <property type="match status" value="1"/>
</dbReference>
<dbReference type="InterPro" id="IPR024088">
    <property type="entry name" value="Tyr-tRNA-ligase_bac-type"/>
</dbReference>
<evidence type="ECO:0000256" key="8">
    <source>
        <dbReference type="ARBA" id="ARBA00022946"/>
    </source>
</evidence>
<evidence type="ECO:0000256" key="3">
    <source>
        <dbReference type="ARBA" id="ARBA00022598"/>
    </source>
</evidence>
<keyword evidence="16" id="KW-1185">Reference proteome</keyword>
<reference evidence="15" key="1">
    <citation type="submission" date="2023-06" db="EMBL/GenBank/DDBJ databases">
        <title>Genome-scale phylogeny and comparative genomics of the fungal order Sordariales.</title>
        <authorList>
            <consortium name="Lawrence Berkeley National Laboratory"/>
            <person name="Hensen N."/>
            <person name="Bonometti L."/>
            <person name="Westerberg I."/>
            <person name="Brannstrom I.O."/>
            <person name="Guillou S."/>
            <person name="Cros-Aarteil S."/>
            <person name="Calhoun S."/>
            <person name="Haridas S."/>
            <person name="Kuo A."/>
            <person name="Mondo S."/>
            <person name="Pangilinan J."/>
            <person name="Riley R."/>
            <person name="Labutti K."/>
            <person name="Andreopoulos B."/>
            <person name="Lipzen A."/>
            <person name="Chen C."/>
            <person name="Yanf M."/>
            <person name="Daum C."/>
            <person name="Ng V."/>
            <person name="Clum A."/>
            <person name="Steindorff A."/>
            <person name="Ohm R."/>
            <person name="Martin F."/>
            <person name="Silar P."/>
            <person name="Natvig D."/>
            <person name="Lalanne C."/>
            <person name="Gautier V."/>
            <person name="Ament-Velasquez S.L."/>
            <person name="Kruys A."/>
            <person name="Hutchinson M.I."/>
            <person name="Powell A.J."/>
            <person name="Barry K."/>
            <person name="Miller A.N."/>
            <person name="Grigoriev I.V."/>
            <person name="Debuchy R."/>
            <person name="Gladieux P."/>
            <person name="Thoren M.H."/>
            <person name="Johannesson H."/>
        </authorList>
    </citation>
    <scope>NUCLEOTIDE SEQUENCE</scope>
    <source>
        <strain evidence="15">PSN4</strain>
    </source>
</reference>
<comment type="subcellular location">
    <subcellularLocation>
        <location evidence="1">Mitochondrion matrix</location>
    </subcellularLocation>
</comment>
<dbReference type="InterPro" id="IPR014729">
    <property type="entry name" value="Rossmann-like_a/b/a_fold"/>
</dbReference>
<dbReference type="PANTHER" id="PTHR11766">
    <property type="entry name" value="TYROSYL-TRNA SYNTHETASE"/>
    <property type="match status" value="1"/>
</dbReference>
<keyword evidence="8" id="KW-0809">Transit peptide</keyword>
<dbReference type="GO" id="GO:0005759">
    <property type="term" value="C:mitochondrial matrix"/>
    <property type="evidence" value="ECO:0007669"/>
    <property type="project" value="UniProtKB-SubCell"/>
</dbReference>
<evidence type="ECO:0000256" key="2">
    <source>
        <dbReference type="ARBA" id="ARBA00005594"/>
    </source>
</evidence>
<organism evidence="15 16">
    <name type="scientific">Echria macrotheca</name>
    <dbReference type="NCBI Taxonomy" id="438768"/>
    <lineage>
        <taxon>Eukaryota</taxon>
        <taxon>Fungi</taxon>
        <taxon>Dikarya</taxon>
        <taxon>Ascomycota</taxon>
        <taxon>Pezizomycotina</taxon>
        <taxon>Sordariomycetes</taxon>
        <taxon>Sordariomycetidae</taxon>
        <taxon>Sordariales</taxon>
        <taxon>Schizotheciaceae</taxon>
        <taxon>Echria</taxon>
    </lineage>
</organism>
<dbReference type="Pfam" id="PF00579">
    <property type="entry name" value="tRNA-synt_1b"/>
    <property type="match status" value="1"/>
</dbReference>
<evidence type="ECO:0000256" key="4">
    <source>
        <dbReference type="ARBA" id="ARBA00022664"/>
    </source>
</evidence>
<evidence type="ECO:0000313" key="16">
    <source>
        <dbReference type="Proteomes" id="UP001239445"/>
    </source>
</evidence>
<name>A0AAJ0BBK0_9PEZI</name>
<dbReference type="EC" id="6.1.1.1" evidence="12"/>
<keyword evidence="9" id="KW-0496">Mitochondrion</keyword>
<dbReference type="SUPFAM" id="SSF52374">
    <property type="entry name" value="Nucleotidylyl transferase"/>
    <property type="match status" value="1"/>
</dbReference>
<keyword evidence="6 12" id="KW-0067">ATP-binding</keyword>
<evidence type="ECO:0000259" key="14">
    <source>
        <dbReference type="Pfam" id="PF16714"/>
    </source>
</evidence>
<dbReference type="Gene3D" id="3.40.50.620">
    <property type="entry name" value="HUPs"/>
    <property type="match status" value="1"/>
</dbReference>
<dbReference type="GO" id="GO:0005829">
    <property type="term" value="C:cytosol"/>
    <property type="evidence" value="ECO:0007669"/>
    <property type="project" value="TreeGrafter"/>
</dbReference>
<feature type="region of interest" description="Disordered" evidence="13">
    <location>
        <begin position="601"/>
        <end position="626"/>
    </location>
</feature>
<dbReference type="InterPro" id="IPR036986">
    <property type="entry name" value="S4_RNA-bd_sf"/>
</dbReference>
<sequence length="646" mass="72694">MIYKGVATMIPSRGLLRVCTRLRPRWAPCCTPAARRYVAYTPDSEIYRSKSKSPKYIDKLEEAERKWDERAQLIQDGKAQNIWDKLEERGFIKDVAGTKEVIRELLRTRRIGAYVGIDPTASSLHIGHLVPLMPLFWMYLHGYTAISLIGGSTAKIGDPTGRLQSRTPLDKADMTMNMVKIQQQLKKLWMRVEDEGRRMGLSREWAWKRGVENNNAWWNKQPMLEILKRVGSQLRIGPMLSRDTVKQKMEKGDGMSFAEFSYPIMQGWDWYELRRRYKVQMQIGGSDQFGNIVSGIDVFKAARASDKNPATMLPNESLLDDPVGFTVPLLTDSSGAKFGKSAGNAVWLDEYQTSAYDFYGYFVRRPDADVEQLLKFLTFLPLQEIDALMAEQNQDASKRVAQHRLALEVTKFIHGEQKAHEARQQHQLMHGKPATPGGAGFEQYTAPAGHPTTIFNAPRSDMILPESLIMSKSIGRILYAAGLASSASEGHRLAASQGAYIGGAPGQMRAMNTDQITFTPVKLWFPQETQKFLIDGRLLVLRRGKHNIRVVEMVSDEEYAASGQTYPGQPGTGAVRQLHNHLKKLREGLASAEEVEQALAAEAEGSQKRKPGEPEPLIVFPKDKGRQQVEMEAKLDEELAKSRTVE</sequence>
<evidence type="ECO:0000313" key="15">
    <source>
        <dbReference type="EMBL" id="KAK1755259.1"/>
    </source>
</evidence>
<dbReference type="PANTHER" id="PTHR11766:SF0">
    <property type="entry name" value="TYROSINE--TRNA LIGASE, MITOCHONDRIAL"/>
    <property type="match status" value="1"/>
</dbReference>
<evidence type="ECO:0000256" key="5">
    <source>
        <dbReference type="ARBA" id="ARBA00022741"/>
    </source>
</evidence>
<evidence type="ECO:0000256" key="11">
    <source>
        <dbReference type="ARBA" id="ARBA00048248"/>
    </source>
</evidence>
<evidence type="ECO:0000256" key="7">
    <source>
        <dbReference type="ARBA" id="ARBA00022917"/>
    </source>
</evidence>
<dbReference type="GO" id="GO:0004831">
    <property type="term" value="F:tyrosine-tRNA ligase activity"/>
    <property type="evidence" value="ECO:0007669"/>
    <property type="project" value="UniProtKB-EC"/>
</dbReference>
<keyword evidence="10 12" id="KW-0030">Aminoacyl-tRNA synthetase</keyword>
<dbReference type="PRINTS" id="PR01040">
    <property type="entry name" value="TRNASYNTHTYR"/>
</dbReference>
<evidence type="ECO:0000256" key="10">
    <source>
        <dbReference type="ARBA" id="ARBA00023146"/>
    </source>
</evidence>
<dbReference type="InterPro" id="IPR002305">
    <property type="entry name" value="aa-tRNA-synth_Ic"/>
</dbReference>
<evidence type="ECO:0000256" key="12">
    <source>
        <dbReference type="RuleBase" id="RU361234"/>
    </source>
</evidence>
<dbReference type="Proteomes" id="UP001239445">
    <property type="component" value="Unassembled WGS sequence"/>
</dbReference>
<evidence type="ECO:0000256" key="6">
    <source>
        <dbReference type="ARBA" id="ARBA00022840"/>
    </source>
</evidence>
<dbReference type="GO" id="GO:0006397">
    <property type="term" value="P:mRNA processing"/>
    <property type="evidence" value="ECO:0007669"/>
    <property type="project" value="UniProtKB-KW"/>
</dbReference>
<dbReference type="GO" id="GO:0005524">
    <property type="term" value="F:ATP binding"/>
    <property type="evidence" value="ECO:0007669"/>
    <property type="project" value="UniProtKB-KW"/>
</dbReference>
<comment type="similarity">
    <text evidence="2 12">Belongs to the class-I aminoacyl-tRNA synthetase family.</text>
</comment>
<dbReference type="NCBIfam" id="TIGR00234">
    <property type="entry name" value="tyrS"/>
    <property type="match status" value="1"/>
</dbReference>
<proteinExistence type="inferred from homology"/>
<keyword evidence="5 12" id="KW-0547">Nucleotide-binding</keyword>
<evidence type="ECO:0000256" key="13">
    <source>
        <dbReference type="SAM" id="MobiDB-lite"/>
    </source>
</evidence>